<sequence length="152" mass="17434">MARPIVVLLKNTETKKANNYFIAARQYEEVRAESNGKAEIVRLMLALAPNKCGKNIFREASEQWHYSRQGEKILLLERSRKEEKEKQLIANQEKRIIQVGKSQTTIKEVYGGSKENPRGKGVQARGLLFKLVPEFTSVHPSTSRKFFETAQK</sequence>
<gene>
    <name evidence="1" type="ORF">FWILDA_LOCUS7198</name>
</gene>
<proteinExistence type="predicted"/>
<dbReference type="AlphaFoldDB" id="A0A9W4SQN0"/>
<reference evidence="1" key="1">
    <citation type="submission" date="2022-08" db="EMBL/GenBank/DDBJ databases">
        <authorList>
            <person name="Kallberg Y."/>
            <person name="Tangrot J."/>
            <person name="Rosling A."/>
        </authorList>
    </citation>
    <scope>NUCLEOTIDE SEQUENCE</scope>
    <source>
        <strain evidence="1">Wild A</strain>
    </source>
</reference>
<dbReference type="Proteomes" id="UP001153678">
    <property type="component" value="Unassembled WGS sequence"/>
</dbReference>
<name>A0A9W4SQN0_9GLOM</name>
<evidence type="ECO:0000313" key="2">
    <source>
        <dbReference type="Proteomes" id="UP001153678"/>
    </source>
</evidence>
<comment type="caution">
    <text evidence="1">The sequence shown here is derived from an EMBL/GenBank/DDBJ whole genome shotgun (WGS) entry which is preliminary data.</text>
</comment>
<keyword evidence="2" id="KW-1185">Reference proteome</keyword>
<evidence type="ECO:0000313" key="1">
    <source>
        <dbReference type="EMBL" id="CAI2175647.1"/>
    </source>
</evidence>
<organism evidence="1 2">
    <name type="scientific">Funneliformis geosporum</name>
    <dbReference type="NCBI Taxonomy" id="1117311"/>
    <lineage>
        <taxon>Eukaryota</taxon>
        <taxon>Fungi</taxon>
        <taxon>Fungi incertae sedis</taxon>
        <taxon>Mucoromycota</taxon>
        <taxon>Glomeromycotina</taxon>
        <taxon>Glomeromycetes</taxon>
        <taxon>Glomerales</taxon>
        <taxon>Glomeraceae</taxon>
        <taxon>Funneliformis</taxon>
    </lineage>
</organism>
<protein>
    <submittedName>
        <fullName evidence="1">4155_t:CDS:1</fullName>
    </submittedName>
</protein>
<dbReference type="EMBL" id="CAMKVN010001393">
    <property type="protein sequence ID" value="CAI2175647.1"/>
    <property type="molecule type" value="Genomic_DNA"/>
</dbReference>
<accession>A0A9W4SQN0</accession>